<protein>
    <submittedName>
        <fullName evidence="1">Uncharacterized protein</fullName>
    </submittedName>
</protein>
<evidence type="ECO:0000313" key="1">
    <source>
        <dbReference type="EMBL" id="MDY3563606.1"/>
    </source>
</evidence>
<proteinExistence type="predicted"/>
<reference evidence="2" key="1">
    <citation type="journal article" date="2023" name="Mar. Drugs">
        <title>Gemmata algarum, a Novel Planctomycete Isolated from an Algal Mat, Displays Antimicrobial Activity.</title>
        <authorList>
            <person name="Kumar G."/>
            <person name="Kallscheuer N."/>
            <person name="Kashif M."/>
            <person name="Ahamad S."/>
            <person name="Jagadeeshwari U."/>
            <person name="Pannikurungottu S."/>
            <person name="Haufschild T."/>
            <person name="Kabuu M."/>
            <person name="Sasikala C."/>
            <person name="Jogler C."/>
            <person name="Ramana C."/>
        </authorList>
    </citation>
    <scope>NUCLEOTIDE SEQUENCE [LARGE SCALE GENOMIC DNA]</scope>
    <source>
        <strain evidence="2">JC673</strain>
    </source>
</reference>
<dbReference type="RefSeq" id="WP_320689773.1">
    <property type="nucleotide sequence ID" value="NZ_JAXBLV010000244.1"/>
</dbReference>
<keyword evidence="2" id="KW-1185">Reference proteome</keyword>
<name>A0ABU5FCR2_9BACT</name>
<accession>A0ABU5FCR2</accession>
<evidence type="ECO:0000313" key="2">
    <source>
        <dbReference type="Proteomes" id="UP001272242"/>
    </source>
</evidence>
<organism evidence="1 2">
    <name type="scientific">Gemmata algarum</name>
    <dbReference type="NCBI Taxonomy" id="2975278"/>
    <lineage>
        <taxon>Bacteria</taxon>
        <taxon>Pseudomonadati</taxon>
        <taxon>Planctomycetota</taxon>
        <taxon>Planctomycetia</taxon>
        <taxon>Gemmatales</taxon>
        <taxon>Gemmataceae</taxon>
        <taxon>Gemmata</taxon>
    </lineage>
</organism>
<dbReference type="Proteomes" id="UP001272242">
    <property type="component" value="Unassembled WGS sequence"/>
</dbReference>
<comment type="caution">
    <text evidence="1">The sequence shown here is derived from an EMBL/GenBank/DDBJ whole genome shotgun (WGS) entry which is preliminary data.</text>
</comment>
<gene>
    <name evidence="1" type="ORF">R5W23_005220</name>
</gene>
<dbReference type="EMBL" id="JAXBLV010000244">
    <property type="protein sequence ID" value="MDY3563606.1"/>
    <property type="molecule type" value="Genomic_DNA"/>
</dbReference>
<sequence>MFKSVQYAGFEDRPELRARAEQLETVLADEVTAWRGDVEVRWAPAADPEAVLDLTLAITRPNGVAARHTGTFVPGDFSHPRWLASRCNRVWFDLLGALLDQQHQRVEAAIPEPVEA</sequence>